<dbReference type="InterPro" id="IPR003615">
    <property type="entry name" value="HNH_nuc"/>
</dbReference>
<reference evidence="3 4" key="1">
    <citation type="submission" date="2019-09" db="EMBL/GenBank/DDBJ databases">
        <authorList>
            <person name="Chandra G."/>
            <person name="Truman W A."/>
        </authorList>
    </citation>
    <scope>NUCLEOTIDE SEQUENCE [LARGE SCALE GENOMIC DNA]</scope>
    <source>
        <strain evidence="3">PS732</strain>
    </source>
</reference>
<dbReference type="Proteomes" id="UP000325779">
    <property type="component" value="Unassembled WGS sequence"/>
</dbReference>
<evidence type="ECO:0000313" key="4">
    <source>
        <dbReference type="Proteomes" id="UP000325779"/>
    </source>
</evidence>
<evidence type="ECO:0000256" key="1">
    <source>
        <dbReference type="SAM" id="MobiDB-lite"/>
    </source>
</evidence>
<dbReference type="SUPFAM" id="SSF54060">
    <property type="entry name" value="His-Me finger endonucleases"/>
    <property type="match status" value="1"/>
</dbReference>
<gene>
    <name evidence="3" type="ORF">PS732_02461</name>
</gene>
<sequence length="209" mass="23316">MEQAKQSNTAGVATRFDSEEKVSRREIESLLTHKEALELFEIRDGDLINKVARGRRAKPGCLAGSPNGDGYLRVRVKGAQFRVHRIIWLMTYGRWPEGQIDHVNGVRDDNRIENMREVTAQGNQRNQHIRIDNTSGVTGVALEGGLWAARIKVSGKKIRLGRFSTLSEATVARKAAELVLGFHPNHGATDEARKFGRRRSAAPQVKRVA</sequence>
<organism evidence="3 4">
    <name type="scientific">Pseudomonas fluorescens</name>
    <dbReference type="NCBI Taxonomy" id="294"/>
    <lineage>
        <taxon>Bacteria</taxon>
        <taxon>Pseudomonadati</taxon>
        <taxon>Pseudomonadota</taxon>
        <taxon>Gammaproteobacteria</taxon>
        <taxon>Pseudomonadales</taxon>
        <taxon>Pseudomonadaceae</taxon>
        <taxon>Pseudomonas</taxon>
    </lineage>
</organism>
<dbReference type="Pfam" id="PF13392">
    <property type="entry name" value="HNH_3"/>
    <property type="match status" value="1"/>
</dbReference>
<feature type="region of interest" description="Disordered" evidence="1">
    <location>
        <begin position="190"/>
        <end position="209"/>
    </location>
</feature>
<proteinExistence type="predicted"/>
<dbReference type="EMBL" id="CABVIJ010000009">
    <property type="protein sequence ID" value="VVO93109.1"/>
    <property type="molecule type" value="Genomic_DNA"/>
</dbReference>
<dbReference type="InterPro" id="IPR044925">
    <property type="entry name" value="His-Me_finger_sf"/>
</dbReference>
<dbReference type="SUPFAM" id="SSF54171">
    <property type="entry name" value="DNA-binding domain"/>
    <property type="match status" value="1"/>
</dbReference>
<feature type="domain" description="HNH nuclease" evidence="2">
    <location>
        <begin position="82"/>
        <end position="125"/>
    </location>
</feature>
<accession>A0ABD7VGD7</accession>
<dbReference type="Gene3D" id="3.90.75.20">
    <property type="match status" value="1"/>
</dbReference>
<dbReference type="RefSeq" id="WP_150596915.1">
    <property type="nucleotide sequence ID" value="NZ_CABVIJ010000009.1"/>
</dbReference>
<name>A0ABD7VGD7_PSEFL</name>
<evidence type="ECO:0000313" key="3">
    <source>
        <dbReference type="EMBL" id="VVO93109.1"/>
    </source>
</evidence>
<dbReference type="AlphaFoldDB" id="A0ABD7VGD7"/>
<dbReference type="InterPro" id="IPR016177">
    <property type="entry name" value="DNA-bd_dom_sf"/>
</dbReference>
<comment type="caution">
    <text evidence="3">The sequence shown here is derived from an EMBL/GenBank/DDBJ whole genome shotgun (WGS) entry which is preliminary data.</text>
</comment>
<evidence type="ECO:0000259" key="2">
    <source>
        <dbReference type="Pfam" id="PF13392"/>
    </source>
</evidence>
<protein>
    <recommendedName>
        <fullName evidence="2">HNH nuclease domain-containing protein</fullName>
    </recommendedName>
</protein>